<dbReference type="GO" id="GO:0016042">
    <property type="term" value="P:lipid catabolic process"/>
    <property type="evidence" value="ECO:0007669"/>
    <property type="project" value="InterPro"/>
</dbReference>
<dbReference type="AlphaFoldDB" id="A0A1S3AH66"/>
<evidence type="ECO:0000256" key="19">
    <source>
        <dbReference type="PIRSR" id="PIRSR601211-1"/>
    </source>
</evidence>
<dbReference type="GO" id="GO:0005543">
    <property type="term" value="F:phospholipid binding"/>
    <property type="evidence" value="ECO:0007669"/>
    <property type="project" value="TreeGrafter"/>
</dbReference>
<evidence type="ECO:0000256" key="5">
    <source>
        <dbReference type="ARBA" id="ARBA00022638"/>
    </source>
</evidence>
<comment type="catalytic activity">
    <reaction evidence="16">
        <text>1-hexadecanoyl-2-(9Z-octadecenoyl)-sn-glycero-3-phosphocholine + H2O = 1-hexadecanoyl-sn-glycero-3-phosphocholine + (9Z)-octadecenoate + H(+)</text>
        <dbReference type="Rhea" id="RHEA:38779"/>
        <dbReference type="ChEBI" id="CHEBI:15377"/>
        <dbReference type="ChEBI" id="CHEBI:15378"/>
        <dbReference type="ChEBI" id="CHEBI:30823"/>
        <dbReference type="ChEBI" id="CHEBI:72998"/>
        <dbReference type="ChEBI" id="CHEBI:73001"/>
    </reaction>
    <physiologicalReaction direction="left-to-right" evidence="16">
        <dbReference type="Rhea" id="RHEA:38780"/>
    </physiologicalReaction>
</comment>
<keyword evidence="5" id="KW-0081">Bacteriolytic enzyme</keyword>
<dbReference type="RefSeq" id="XP_007534844.2">
    <property type="nucleotide sequence ID" value="XM_007534782.2"/>
</dbReference>
<dbReference type="GO" id="GO:0047498">
    <property type="term" value="F:calcium-dependent phospholipase A2 activity"/>
    <property type="evidence" value="ECO:0007669"/>
    <property type="project" value="TreeGrafter"/>
</dbReference>
<proteinExistence type="inferred from homology"/>
<dbReference type="GeneID" id="103124093"/>
<dbReference type="Proteomes" id="UP001652624">
    <property type="component" value="Chromosome 11"/>
</dbReference>
<dbReference type="InterPro" id="IPR001211">
    <property type="entry name" value="PLA2"/>
</dbReference>
<keyword evidence="23" id="KW-0732">Signal</keyword>
<dbReference type="Gene3D" id="1.20.90.10">
    <property type="entry name" value="Phospholipase A2 domain"/>
    <property type="match status" value="1"/>
</dbReference>
<evidence type="ECO:0000256" key="18">
    <source>
        <dbReference type="ARBA" id="ARBA00049282"/>
    </source>
</evidence>
<comment type="catalytic activity">
    <reaction evidence="15">
        <text>1-hexadecanoyl-2-(9Z-octadecenoyl)-sn-glycero-3-phosphoethanolamine + H2O = 1-hexadecanoyl-sn-glycero-3-phosphoethanolamine + (9Z)-octadecenoate + H(+)</text>
        <dbReference type="Rhea" id="RHEA:40911"/>
        <dbReference type="ChEBI" id="CHEBI:15377"/>
        <dbReference type="ChEBI" id="CHEBI:15378"/>
        <dbReference type="ChEBI" id="CHEBI:30823"/>
        <dbReference type="ChEBI" id="CHEBI:73004"/>
        <dbReference type="ChEBI" id="CHEBI:73007"/>
    </reaction>
    <physiologicalReaction direction="left-to-right" evidence="15">
        <dbReference type="Rhea" id="RHEA:40912"/>
    </physiologicalReaction>
</comment>
<sequence length="143" mass="16075">MKAFLLAMTVTFGLLQVHGDLWNFGKMVWKSTGKNIASSFGLYGCHCHWGGKGAPRDATDWCCAEHDCCYRRLAKQGCQTRALPYKADYSGGQIHCEEQDACSAQKCECDKTAALCFAKNLDTYNKTYQFYSRRKCRGKAPQC</sequence>
<keyword evidence="6 21" id="KW-1015">Disulfide bond</keyword>
<dbReference type="SUPFAM" id="SSF48619">
    <property type="entry name" value="Phospholipase A2, PLA2"/>
    <property type="match status" value="1"/>
</dbReference>
<dbReference type="PANTHER" id="PTHR11716:SF9">
    <property type="entry name" value="PHOSPHOLIPASE A2, MEMBRANE ASSOCIATED"/>
    <property type="match status" value="1"/>
</dbReference>
<evidence type="ECO:0000256" key="23">
    <source>
        <dbReference type="RuleBase" id="RU361236"/>
    </source>
</evidence>
<keyword evidence="5" id="KW-0929">Antimicrobial</keyword>
<dbReference type="eggNOG" id="KOG4087">
    <property type="taxonomic scope" value="Eukaryota"/>
</dbReference>
<feature type="binding site" evidence="20">
    <location>
        <position position="50"/>
    </location>
    <ligand>
        <name>Ca(2+)</name>
        <dbReference type="ChEBI" id="CHEBI:29108"/>
    </ligand>
</feature>
<evidence type="ECO:0000256" key="21">
    <source>
        <dbReference type="PIRSR" id="PIRSR601211-3"/>
    </source>
</evidence>
<comment type="similarity">
    <text evidence="3 22">Belongs to the phospholipase A2 family.</text>
</comment>
<keyword evidence="23" id="KW-0378">Hydrolase</keyword>
<evidence type="ECO:0000256" key="11">
    <source>
        <dbReference type="ARBA" id="ARBA00048080"/>
    </source>
</evidence>
<reference evidence="26" key="1">
    <citation type="submission" date="2025-08" db="UniProtKB">
        <authorList>
            <consortium name="RefSeq"/>
        </authorList>
    </citation>
    <scope>IDENTIFICATION</scope>
</reference>
<evidence type="ECO:0000256" key="20">
    <source>
        <dbReference type="PIRSR" id="PIRSR601211-2"/>
    </source>
</evidence>
<dbReference type="GO" id="GO:0042130">
    <property type="term" value="P:negative regulation of T cell proliferation"/>
    <property type="evidence" value="ECO:0007669"/>
    <property type="project" value="TreeGrafter"/>
</dbReference>
<comment type="catalytic activity">
    <reaction evidence="9">
        <text>a 1,2-diacyl-sn-glycero-3-phosphoethanolamine + H2O = a 1-acyl-sn-glycero-3-phosphoethanolamine + a fatty acid + H(+)</text>
        <dbReference type="Rhea" id="RHEA:44604"/>
        <dbReference type="ChEBI" id="CHEBI:15377"/>
        <dbReference type="ChEBI" id="CHEBI:15378"/>
        <dbReference type="ChEBI" id="CHEBI:28868"/>
        <dbReference type="ChEBI" id="CHEBI:64381"/>
        <dbReference type="ChEBI" id="CHEBI:64612"/>
    </reaction>
    <physiologicalReaction direction="left-to-right" evidence="9">
        <dbReference type="Rhea" id="RHEA:44605"/>
    </physiologicalReaction>
</comment>
<evidence type="ECO:0000313" key="26">
    <source>
        <dbReference type="RefSeq" id="XP_007534844.2"/>
    </source>
</evidence>
<dbReference type="CDD" id="cd00125">
    <property type="entry name" value="PLA2c"/>
    <property type="match status" value="1"/>
</dbReference>
<evidence type="ECO:0000256" key="15">
    <source>
        <dbReference type="ARBA" id="ARBA00048613"/>
    </source>
</evidence>
<comment type="catalytic activity">
    <reaction evidence="23">
        <text>a 1,2-diacyl-sn-glycero-3-phosphocholine + H2O = a 1-acyl-sn-glycero-3-phosphocholine + a fatty acid + H(+)</text>
        <dbReference type="Rhea" id="RHEA:15801"/>
        <dbReference type="ChEBI" id="CHEBI:15377"/>
        <dbReference type="ChEBI" id="CHEBI:15378"/>
        <dbReference type="ChEBI" id="CHEBI:28868"/>
        <dbReference type="ChEBI" id="CHEBI:57643"/>
        <dbReference type="ChEBI" id="CHEBI:58168"/>
        <dbReference type="EC" id="3.1.1.4"/>
    </reaction>
</comment>
<comment type="cofactor">
    <cofactor evidence="20">
        <name>Ca(2+)</name>
        <dbReference type="ChEBI" id="CHEBI:29108"/>
    </cofactor>
    <text evidence="20">Binds 1 Ca(2+) ion per subunit.</text>
</comment>
<comment type="catalytic activity">
    <reaction evidence="18">
        <text>1-hexadecanoyl-2-(9Z-octadecenoyl)-sn-glycero-3-phosphoglycerol + H2O = 1-hexadecanoyl-sn-glycero-3-phosphoglycerol + (9Z)-octadecenoate + H(+)</text>
        <dbReference type="Rhea" id="RHEA:44524"/>
        <dbReference type="ChEBI" id="CHEBI:15377"/>
        <dbReference type="ChEBI" id="CHEBI:15378"/>
        <dbReference type="ChEBI" id="CHEBI:30823"/>
        <dbReference type="ChEBI" id="CHEBI:84472"/>
        <dbReference type="ChEBI" id="CHEBI:84475"/>
    </reaction>
    <physiologicalReaction direction="left-to-right" evidence="18">
        <dbReference type="Rhea" id="RHEA:44525"/>
    </physiologicalReaction>
</comment>
<keyword evidence="25" id="KW-1185">Reference proteome</keyword>
<dbReference type="InterPro" id="IPR033113">
    <property type="entry name" value="PLA2_histidine"/>
</dbReference>
<keyword evidence="4 23" id="KW-0964">Secreted</keyword>
<evidence type="ECO:0000259" key="24">
    <source>
        <dbReference type="SMART" id="SM00085"/>
    </source>
</evidence>
<comment type="catalytic activity">
    <reaction evidence="14">
        <text>1-hexadecanoyl-2-(5Z,8Z,11Z,14Z-eicosatetraenoyl)-sn-glycero-3-phosphoethanolamine + H2O = 1-hexadecanoyl-sn-glycero-3-phosphoethanolamine + (5Z,8Z,11Z,14Z)-eicosatetraenoate + H(+)</text>
        <dbReference type="Rhea" id="RHEA:40431"/>
        <dbReference type="ChEBI" id="CHEBI:15377"/>
        <dbReference type="ChEBI" id="CHEBI:15378"/>
        <dbReference type="ChEBI" id="CHEBI:32395"/>
        <dbReference type="ChEBI" id="CHEBI:73004"/>
        <dbReference type="ChEBI" id="CHEBI:73009"/>
    </reaction>
    <physiologicalReaction direction="left-to-right" evidence="14">
        <dbReference type="Rhea" id="RHEA:40432"/>
    </physiologicalReaction>
</comment>
<dbReference type="STRING" id="9365.ENSEEUP00000005977"/>
<organism evidence="25 26">
    <name type="scientific">Erinaceus europaeus</name>
    <name type="common">Western European hedgehog</name>
    <dbReference type="NCBI Taxonomy" id="9365"/>
    <lineage>
        <taxon>Eukaryota</taxon>
        <taxon>Metazoa</taxon>
        <taxon>Chordata</taxon>
        <taxon>Craniata</taxon>
        <taxon>Vertebrata</taxon>
        <taxon>Euteleostomi</taxon>
        <taxon>Mammalia</taxon>
        <taxon>Eutheria</taxon>
        <taxon>Laurasiatheria</taxon>
        <taxon>Eulipotyphla</taxon>
        <taxon>Erinaceidae</taxon>
        <taxon>Erinaceinae</taxon>
        <taxon>Erinaceus</taxon>
    </lineage>
</organism>
<comment type="catalytic activity">
    <reaction evidence="8">
        <text>1-hexadecanoyl-2-(4Z,7Z,10Z,13Z,16Z,19Z-docosahexaenoyl)-sn-glycero-3-phosphocholine + H2O = (4Z,7Z,10Z,13Z,16Z,19Z)-docosahexaenoate + 1-hexadecanoyl-sn-glycero-3-phosphocholine + H(+)</text>
        <dbReference type="Rhea" id="RHEA:41231"/>
        <dbReference type="ChEBI" id="CHEBI:15377"/>
        <dbReference type="ChEBI" id="CHEBI:15378"/>
        <dbReference type="ChEBI" id="CHEBI:72998"/>
        <dbReference type="ChEBI" id="CHEBI:74963"/>
        <dbReference type="ChEBI" id="CHEBI:77016"/>
    </reaction>
    <physiologicalReaction direction="left-to-right" evidence="8">
        <dbReference type="Rhea" id="RHEA:41232"/>
    </physiologicalReaction>
</comment>
<feature type="disulfide bond" evidence="21">
    <location>
        <begin position="47"/>
        <end position="63"/>
    </location>
</feature>
<dbReference type="GO" id="GO:0031640">
    <property type="term" value="P:killing of cells of another organism"/>
    <property type="evidence" value="ECO:0007669"/>
    <property type="project" value="UniProtKB-KW"/>
</dbReference>
<protein>
    <recommendedName>
        <fullName evidence="23">Phospholipase A2</fullName>
        <ecNumber evidence="23">3.1.1.4</ecNumber>
    </recommendedName>
</protein>
<keyword evidence="23" id="KW-0443">Lipid metabolism</keyword>
<dbReference type="InParanoid" id="A0A1S3AH66"/>
<feature type="disulfide bond" evidence="21">
    <location>
        <begin position="96"/>
        <end position="107"/>
    </location>
</feature>
<feature type="disulfide bond" evidence="21">
    <location>
        <begin position="45"/>
        <end position="136"/>
    </location>
</feature>
<comment type="catalytic activity">
    <reaction evidence="17">
        <text>1-hexadecanoyl-2-(9Z,12Z-octadecadienoyl)-sn-glycero-3-phosphoethanolamine + H2O = 1-hexadecanoyl-sn-glycero-3-phosphoethanolamine + (9Z,12Z)-octadecadienoate + H(+)</text>
        <dbReference type="Rhea" id="RHEA:40815"/>
        <dbReference type="ChEBI" id="CHEBI:15377"/>
        <dbReference type="ChEBI" id="CHEBI:15378"/>
        <dbReference type="ChEBI" id="CHEBI:30245"/>
        <dbReference type="ChEBI" id="CHEBI:73004"/>
        <dbReference type="ChEBI" id="CHEBI:73008"/>
    </reaction>
    <physiologicalReaction direction="left-to-right" evidence="17">
        <dbReference type="Rhea" id="RHEA:40816"/>
    </physiologicalReaction>
</comment>
<comment type="subcellular location">
    <subcellularLocation>
        <location evidence="1">Mitochondrion outer membrane</location>
        <topology evidence="1">Peripheral membrane protein</topology>
    </subcellularLocation>
    <subcellularLocation>
        <location evidence="2 23">Secreted</location>
    </subcellularLocation>
</comment>
<dbReference type="GO" id="GO:0005741">
    <property type="term" value="C:mitochondrial outer membrane"/>
    <property type="evidence" value="ECO:0007669"/>
    <property type="project" value="UniProtKB-SubCell"/>
</dbReference>
<dbReference type="PROSITE" id="PS00118">
    <property type="entry name" value="PA2_HIS"/>
    <property type="match status" value="1"/>
</dbReference>
<evidence type="ECO:0000256" key="3">
    <source>
        <dbReference type="ARBA" id="ARBA00007056"/>
    </source>
</evidence>
<evidence type="ECO:0000256" key="6">
    <source>
        <dbReference type="ARBA" id="ARBA00023157"/>
    </source>
</evidence>
<dbReference type="InterPro" id="IPR016090">
    <property type="entry name" value="PLA2-like_dom"/>
</dbReference>
<dbReference type="PANTHER" id="PTHR11716">
    <property type="entry name" value="PHOSPHOLIPASE A2 FAMILY MEMBER"/>
    <property type="match status" value="1"/>
</dbReference>
<feature type="disulfide bond" evidence="21">
    <location>
        <begin position="69"/>
        <end position="109"/>
    </location>
</feature>
<evidence type="ECO:0000256" key="14">
    <source>
        <dbReference type="ARBA" id="ARBA00048541"/>
    </source>
</evidence>
<feature type="active site" evidence="19">
    <location>
        <position position="66"/>
    </location>
</feature>
<evidence type="ECO:0000256" key="4">
    <source>
        <dbReference type="ARBA" id="ARBA00022525"/>
    </source>
</evidence>
<dbReference type="OrthoDB" id="5841574at2759"/>
<feature type="disulfide bond" evidence="21">
    <location>
        <begin position="62"/>
        <end position="116"/>
    </location>
</feature>
<comment type="catalytic activity">
    <reaction evidence="13">
        <text>1,2-dihexadecanoyl-sn-glycero-3-phosphocholine + H2O = 1-hexadecanoyl-sn-glycero-3-phosphocholine + hexadecanoate + H(+)</text>
        <dbReference type="Rhea" id="RHEA:41223"/>
        <dbReference type="ChEBI" id="CHEBI:7896"/>
        <dbReference type="ChEBI" id="CHEBI:15377"/>
        <dbReference type="ChEBI" id="CHEBI:15378"/>
        <dbReference type="ChEBI" id="CHEBI:72998"/>
        <dbReference type="ChEBI" id="CHEBI:72999"/>
    </reaction>
    <physiologicalReaction direction="left-to-right" evidence="13">
        <dbReference type="Rhea" id="RHEA:41224"/>
    </physiologicalReaction>
</comment>
<dbReference type="InterPro" id="IPR036444">
    <property type="entry name" value="PLipase_A2_dom_sf"/>
</dbReference>
<comment type="catalytic activity">
    <reaction evidence="10">
        <text>1-hexadecanoyl-2-(9Z-octadecenoyl)-sn-glycero-3-phospho-(1'-sn-glycerol) + H2O = 1-hexadecanoyl-sn-glycero-3-phospho-(1'-sn-glycerol) + (9Z)-octadecenoate + H(+)</text>
        <dbReference type="Rhea" id="RHEA:40919"/>
        <dbReference type="ChEBI" id="CHEBI:15377"/>
        <dbReference type="ChEBI" id="CHEBI:15378"/>
        <dbReference type="ChEBI" id="CHEBI:30823"/>
        <dbReference type="ChEBI" id="CHEBI:72841"/>
        <dbReference type="ChEBI" id="CHEBI:75158"/>
    </reaction>
    <physiologicalReaction direction="left-to-right" evidence="10">
        <dbReference type="Rhea" id="RHEA:40920"/>
    </physiologicalReaction>
</comment>
<keyword evidence="20" id="KW-0479">Metal-binding</keyword>
<evidence type="ECO:0000256" key="16">
    <source>
        <dbReference type="ARBA" id="ARBA00048699"/>
    </source>
</evidence>
<evidence type="ECO:0000256" key="13">
    <source>
        <dbReference type="ARBA" id="ARBA00048227"/>
    </source>
</evidence>
<dbReference type="Pfam" id="PF00068">
    <property type="entry name" value="Phospholip_A2_1"/>
    <property type="match status" value="1"/>
</dbReference>
<feature type="domain" description="Phospholipase A2-like central" evidence="24">
    <location>
        <begin position="20"/>
        <end position="137"/>
    </location>
</feature>
<comment type="catalytic activity">
    <reaction evidence="7">
        <text>1-hexadecanoyl-2-(9Z,12Z-octadecadienoyl)-sn-glycero-3-phosphocholine + H2O = (9Z,12Z)-octadecadienoate + 1-hexadecanoyl-sn-glycero-3-phosphocholine + H(+)</text>
        <dbReference type="Rhea" id="RHEA:40811"/>
        <dbReference type="ChEBI" id="CHEBI:15377"/>
        <dbReference type="ChEBI" id="CHEBI:15378"/>
        <dbReference type="ChEBI" id="CHEBI:30245"/>
        <dbReference type="ChEBI" id="CHEBI:72998"/>
        <dbReference type="ChEBI" id="CHEBI:73002"/>
    </reaction>
    <physiologicalReaction direction="left-to-right" evidence="7">
        <dbReference type="Rhea" id="RHEA:40812"/>
    </physiologicalReaction>
</comment>
<evidence type="ECO:0000256" key="7">
    <source>
        <dbReference type="ARBA" id="ARBA00023408"/>
    </source>
</evidence>
<feature type="signal peptide" evidence="23">
    <location>
        <begin position="1"/>
        <end position="19"/>
    </location>
</feature>
<comment type="catalytic activity">
    <reaction evidence="12">
        <text>N-hexadecanoyl-1,2-di-(9Z-octadecenoyl)-sn-glycero-3-phosphoethanolamine + H2O = N-hexadecanoyl-1-(9Z-octadecenoyl)-sn-glycero-3-phosphoethanolamine + (9Z)-octadecenoate + H(+)</text>
        <dbReference type="Rhea" id="RHEA:45424"/>
        <dbReference type="ChEBI" id="CHEBI:15377"/>
        <dbReference type="ChEBI" id="CHEBI:15378"/>
        <dbReference type="ChEBI" id="CHEBI:30823"/>
        <dbReference type="ChEBI" id="CHEBI:78097"/>
        <dbReference type="ChEBI" id="CHEBI:85217"/>
    </reaction>
    <physiologicalReaction direction="left-to-right" evidence="12">
        <dbReference type="Rhea" id="RHEA:45425"/>
    </physiologicalReaction>
</comment>
<keyword evidence="20 23" id="KW-0106">Calcium</keyword>
<feature type="binding site" evidence="20">
    <location>
        <position position="67"/>
    </location>
    <ligand>
        <name>Ca(2+)</name>
        <dbReference type="ChEBI" id="CHEBI:29108"/>
    </ligand>
</feature>
<dbReference type="GO" id="GO:0050482">
    <property type="term" value="P:arachidonate secretion"/>
    <property type="evidence" value="ECO:0007669"/>
    <property type="project" value="InterPro"/>
</dbReference>
<accession>A0A1S3AH66</accession>
<name>A0A1S3AH66_ERIEU</name>
<dbReference type="GO" id="GO:0042742">
    <property type="term" value="P:defense response to bacterium"/>
    <property type="evidence" value="ECO:0007669"/>
    <property type="project" value="UniProtKB-KW"/>
</dbReference>
<gene>
    <name evidence="26" type="primary">LOC103124093</name>
</gene>
<dbReference type="EC" id="3.1.1.4" evidence="23"/>
<evidence type="ECO:0000256" key="8">
    <source>
        <dbReference type="ARBA" id="ARBA00036719"/>
    </source>
</evidence>
<dbReference type="PRINTS" id="PR00389">
    <property type="entry name" value="PHPHLIPASEA2"/>
</dbReference>
<evidence type="ECO:0000256" key="12">
    <source>
        <dbReference type="ARBA" id="ARBA00048221"/>
    </source>
</evidence>
<comment type="catalytic activity">
    <reaction evidence="11">
        <text>1,2-dihexadecanoyl-sn-glycero-3-phospho-(1'-sn-glycerol) + H2O = 1-hexadecanoyl-sn-glycero-3-phospho-(1'-sn-glycerol) + hexadecanoate + H(+)</text>
        <dbReference type="Rhea" id="RHEA:45472"/>
        <dbReference type="ChEBI" id="CHEBI:7896"/>
        <dbReference type="ChEBI" id="CHEBI:15377"/>
        <dbReference type="ChEBI" id="CHEBI:15378"/>
        <dbReference type="ChEBI" id="CHEBI:72829"/>
        <dbReference type="ChEBI" id="CHEBI:75158"/>
    </reaction>
    <physiologicalReaction direction="left-to-right" evidence="11">
        <dbReference type="Rhea" id="RHEA:45473"/>
    </physiologicalReaction>
</comment>
<feature type="active site" evidence="19">
    <location>
        <position position="110"/>
    </location>
</feature>
<evidence type="ECO:0000256" key="9">
    <source>
        <dbReference type="ARBA" id="ARBA00036775"/>
    </source>
</evidence>
<evidence type="ECO:0000256" key="1">
    <source>
        <dbReference type="ARBA" id="ARBA00004450"/>
    </source>
</evidence>
<evidence type="ECO:0000256" key="10">
    <source>
        <dbReference type="ARBA" id="ARBA00048015"/>
    </source>
</evidence>
<feature type="disulfide bond" evidence="21">
    <location>
        <begin position="78"/>
        <end position="102"/>
    </location>
</feature>
<dbReference type="GO" id="GO:0006644">
    <property type="term" value="P:phospholipid metabolic process"/>
    <property type="evidence" value="ECO:0007669"/>
    <property type="project" value="InterPro"/>
</dbReference>
<dbReference type="GO" id="GO:0005509">
    <property type="term" value="F:calcium ion binding"/>
    <property type="evidence" value="ECO:0007669"/>
    <property type="project" value="InterPro"/>
</dbReference>
<dbReference type="GO" id="GO:0005576">
    <property type="term" value="C:extracellular region"/>
    <property type="evidence" value="ECO:0007669"/>
    <property type="project" value="UniProtKB-SubCell"/>
</dbReference>
<evidence type="ECO:0000256" key="2">
    <source>
        <dbReference type="ARBA" id="ARBA00004613"/>
    </source>
</evidence>
<feature type="disulfide bond" evidence="21">
    <location>
        <begin position="68"/>
        <end position="143"/>
    </location>
</feature>
<evidence type="ECO:0000256" key="17">
    <source>
        <dbReference type="ARBA" id="ARBA00049039"/>
    </source>
</evidence>
<feature type="chain" id="PRO_5045012883" description="Phospholipase A2" evidence="23">
    <location>
        <begin position="20"/>
        <end position="143"/>
    </location>
</feature>
<evidence type="ECO:0000313" key="25">
    <source>
        <dbReference type="Proteomes" id="UP001652624"/>
    </source>
</evidence>
<evidence type="ECO:0000256" key="22">
    <source>
        <dbReference type="RuleBase" id="RU003654"/>
    </source>
</evidence>
<dbReference type="SMART" id="SM00085">
    <property type="entry name" value="PA2c"/>
    <property type="match status" value="1"/>
</dbReference>